<dbReference type="AlphaFoldDB" id="A0A3A4A5C7"/>
<keyword evidence="2" id="KW-1185">Reference proteome</keyword>
<name>A0A3A4A5C7_9ACTN</name>
<evidence type="ECO:0000313" key="2">
    <source>
        <dbReference type="Proteomes" id="UP000265768"/>
    </source>
</evidence>
<evidence type="ECO:0000313" key="1">
    <source>
        <dbReference type="EMBL" id="RJL20822.1"/>
    </source>
</evidence>
<dbReference type="EMBL" id="QZEY01000028">
    <property type="protein sequence ID" value="RJL20822.1"/>
    <property type="molecule type" value="Genomic_DNA"/>
</dbReference>
<dbReference type="OrthoDB" id="3538366at2"/>
<accession>A0A3A4A5C7</accession>
<reference evidence="1 2" key="1">
    <citation type="submission" date="2018-09" db="EMBL/GenBank/DDBJ databases">
        <title>YIM 75507 draft genome.</title>
        <authorList>
            <person name="Tang S."/>
            <person name="Feng Y."/>
        </authorList>
    </citation>
    <scope>NUCLEOTIDE SEQUENCE [LARGE SCALE GENOMIC DNA]</scope>
    <source>
        <strain evidence="1 2">YIM 75507</strain>
    </source>
</reference>
<organism evidence="1 2">
    <name type="scientific">Bailinhaonella thermotolerans</name>
    <dbReference type="NCBI Taxonomy" id="1070861"/>
    <lineage>
        <taxon>Bacteria</taxon>
        <taxon>Bacillati</taxon>
        <taxon>Actinomycetota</taxon>
        <taxon>Actinomycetes</taxon>
        <taxon>Streptosporangiales</taxon>
        <taxon>Streptosporangiaceae</taxon>
        <taxon>Bailinhaonella</taxon>
    </lineage>
</organism>
<dbReference type="Proteomes" id="UP000265768">
    <property type="component" value="Unassembled WGS sequence"/>
</dbReference>
<gene>
    <name evidence="1" type="ORF">D5H75_38865</name>
</gene>
<comment type="caution">
    <text evidence="1">The sequence shown here is derived from an EMBL/GenBank/DDBJ whole genome shotgun (WGS) entry which is preliminary data.</text>
</comment>
<dbReference type="RefSeq" id="WP_119931635.1">
    <property type="nucleotide sequence ID" value="NZ_QZEY01000028.1"/>
</dbReference>
<protein>
    <submittedName>
        <fullName evidence="1">Uncharacterized protein</fullName>
    </submittedName>
</protein>
<sequence>MIHAITRIGDRLLQRVAPKMTASAVCGGWQTCCYNRRVGVRRYDPEHGSWCTPCYTTSQSC</sequence>
<proteinExistence type="predicted"/>